<sequence>MKRDLRRIEATLNQLSQKSSALATVSRMPPSSEPVSAPPVSFEVQAKASKPAVSVPSVDQPDAIPPRDRKVSPLETEAIVVPGQLASESKESLHLPKFKLPSFTSHRNSANPALASSLLKDLLTITEGWQTELAQVLRDMQDLYAEGPIVDGWLESHAPDPDANPAVLRHAEPDRLMNYVEEICATPDAKATPQVPKSGYFLCGLNADGQVWSTPCPSEQVPSVSLAIARHQKLRQLLARKQELENRLNQLSETLVGLHSQLREA</sequence>
<dbReference type="RefSeq" id="WP_162425079.1">
    <property type="nucleotide sequence ID" value="NZ_WVIE01000033.1"/>
</dbReference>
<evidence type="ECO:0000256" key="2">
    <source>
        <dbReference type="SAM" id="MobiDB-lite"/>
    </source>
</evidence>
<reference evidence="3" key="1">
    <citation type="submission" date="2019-12" db="EMBL/GenBank/DDBJ databases">
        <title>High-Quality draft genome sequences of three cyanobacteria isolated from the limestone walls of the Old Cathedral of Coimbra.</title>
        <authorList>
            <person name="Tiago I."/>
            <person name="Soares F."/>
            <person name="Portugal A."/>
        </authorList>
    </citation>
    <scope>NUCLEOTIDE SEQUENCE</scope>
    <source>
        <strain evidence="3">A</strain>
    </source>
</reference>
<evidence type="ECO:0000256" key="1">
    <source>
        <dbReference type="SAM" id="Coils"/>
    </source>
</evidence>
<name>A0A8J8CNG4_9CYAN</name>
<keyword evidence="1" id="KW-0175">Coiled coil</keyword>
<feature type="compositionally biased region" description="Low complexity" evidence="2">
    <location>
        <begin position="29"/>
        <end position="41"/>
    </location>
</feature>
<feature type="coiled-coil region" evidence="1">
    <location>
        <begin position="234"/>
        <end position="261"/>
    </location>
</feature>
<comment type="caution">
    <text evidence="3">The sequence shown here is derived from an EMBL/GenBank/DDBJ whole genome shotgun (WGS) entry which is preliminary data.</text>
</comment>
<dbReference type="Proteomes" id="UP000646053">
    <property type="component" value="Unassembled WGS sequence"/>
</dbReference>
<evidence type="ECO:0000313" key="3">
    <source>
        <dbReference type="EMBL" id="NDJ19550.1"/>
    </source>
</evidence>
<dbReference type="EMBL" id="WVIE01000033">
    <property type="protein sequence ID" value="NDJ19550.1"/>
    <property type="molecule type" value="Genomic_DNA"/>
</dbReference>
<accession>A0A8J8CNG4</accession>
<protein>
    <submittedName>
        <fullName evidence="3">Uncharacterized protein</fullName>
    </submittedName>
</protein>
<feature type="region of interest" description="Disordered" evidence="2">
    <location>
        <begin position="16"/>
        <end position="71"/>
    </location>
</feature>
<gene>
    <name evidence="3" type="ORF">GS601_20055</name>
</gene>
<evidence type="ECO:0000313" key="4">
    <source>
        <dbReference type="Proteomes" id="UP000646053"/>
    </source>
</evidence>
<dbReference type="AlphaFoldDB" id="A0A8J8CNG4"/>
<organism evidence="3 4">
    <name type="scientific">Myxacorys almedinensis A</name>
    <dbReference type="NCBI Taxonomy" id="2690445"/>
    <lineage>
        <taxon>Bacteria</taxon>
        <taxon>Bacillati</taxon>
        <taxon>Cyanobacteriota</taxon>
        <taxon>Cyanophyceae</taxon>
        <taxon>Leptolyngbyales</taxon>
        <taxon>Leptolyngbyaceae</taxon>
        <taxon>Myxacorys</taxon>
        <taxon>Myxacorys almedinensis</taxon>
    </lineage>
</organism>
<proteinExistence type="predicted"/>
<keyword evidence="4" id="KW-1185">Reference proteome</keyword>